<dbReference type="SUPFAM" id="SSF53328">
    <property type="entry name" value="Formyltransferase"/>
    <property type="match status" value="1"/>
</dbReference>
<proteinExistence type="predicted"/>
<keyword evidence="3" id="KW-1185">Reference proteome</keyword>
<gene>
    <name evidence="2" type="ORF">PXEA_LOCUS9587</name>
</gene>
<dbReference type="InterPro" id="IPR036477">
    <property type="entry name" value="Formyl_transf_N_sf"/>
</dbReference>
<organism evidence="2 3">
    <name type="scientific">Protopolystoma xenopodis</name>
    <dbReference type="NCBI Taxonomy" id="117903"/>
    <lineage>
        <taxon>Eukaryota</taxon>
        <taxon>Metazoa</taxon>
        <taxon>Spiralia</taxon>
        <taxon>Lophotrochozoa</taxon>
        <taxon>Platyhelminthes</taxon>
        <taxon>Monogenea</taxon>
        <taxon>Polyopisthocotylea</taxon>
        <taxon>Polystomatidea</taxon>
        <taxon>Polystomatidae</taxon>
        <taxon>Protopolystoma</taxon>
    </lineage>
</organism>
<evidence type="ECO:0000259" key="1">
    <source>
        <dbReference type="Pfam" id="PF00551"/>
    </source>
</evidence>
<reference evidence="2" key="1">
    <citation type="submission" date="2018-11" db="EMBL/GenBank/DDBJ databases">
        <authorList>
            <consortium name="Pathogen Informatics"/>
        </authorList>
    </citation>
    <scope>NUCLEOTIDE SEQUENCE</scope>
</reference>
<dbReference type="InterPro" id="IPR002376">
    <property type="entry name" value="Formyl_transf_N"/>
</dbReference>
<dbReference type="AlphaFoldDB" id="A0A448WNJ7"/>
<name>A0A448WNJ7_9PLAT</name>
<dbReference type="Gene3D" id="3.40.50.12230">
    <property type="match status" value="1"/>
</dbReference>
<feature type="non-terminal residue" evidence="2">
    <location>
        <position position="1"/>
    </location>
</feature>
<dbReference type="Pfam" id="PF00551">
    <property type="entry name" value="Formyl_trans_N"/>
    <property type="match status" value="1"/>
</dbReference>
<comment type="caution">
    <text evidence="2">The sequence shown here is derived from an EMBL/GenBank/DDBJ whole genome shotgun (WGS) entry which is preliminary data.</text>
</comment>
<protein>
    <recommendedName>
        <fullName evidence="1">Formyl transferase N-terminal domain-containing protein</fullName>
    </recommendedName>
</protein>
<dbReference type="OrthoDB" id="10268103at2759"/>
<evidence type="ECO:0000313" key="2">
    <source>
        <dbReference type="EMBL" id="VEL16147.1"/>
    </source>
</evidence>
<dbReference type="Proteomes" id="UP000784294">
    <property type="component" value="Unassembled WGS sequence"/>
</dbReference>
<dbReference type="GO" id="GO:0004479">
    <property type="term" value="F:methionyl-tRNA formyltransferase activity"/>
    <property type="evidence" value="ECO:0007669"/>
    <property type="project" value="TreeGrafter"/>
</dbReference>
<dbReference type="GO" id="GO:0005739">
    <property type="term" value="C:mitochondrion"/>
    <property type="evidence" value="ECO:0007669"/>
    <property type="project" value="TreeGrafter"/>
</dbReference>
<feature type="domain" description="Formyl transferase N-terminal" evidence="1">
    <location>
        <begin position="3"/>
        <end position="66"/>
    </location>
</feature>
<evidence type="ECO:0000313" key="3">
    <source>
        <dbReference type="Proteomes" id="UP000784294"/>
    </source>
</evidence>
<dbReference type="PANTHER" id="PTHR11138:SF5">
    <property type="entry name" value="METHIONYL-TRNA FORMYLTRANSFERASE, MITOCHONDRIAL"/>
    <property type="match status" value="1"/>
</dbReference>
<dbReference type="PANTHER" id="PTHR11138">
    <property type="entry name" value="METHIONYL-TRNA FORMYLTRANSFERASE"/>
    <property type="match status" value="1"/>
</dbReference>
<accession>A0A448WNJ7</accession>
<sequence length="144" mass="15545">MEIQSFHNGVINVHPSLLPRWRGASPISHALAANDRISGVTIIQIPPKKGFGIDSGYVLLQRAVSLDCSSPVIQKGSFLPASTKVHEAPVSIGDSCSQVFEHAENFSSRYPLQLHQKSSTGVDASSKLHKIVTFADLFNLLVAL</sequence>
<dbReference type="EMBL" id="CAAALY010027323">
    <property type="protein sequence ID" value="VEL16147.1"/>
    <property type="molecule type" value="Genomic_DNA"/>
</dbReference>